<name>A0A1M5PVP1_9ALTE</name>
<keyword evidence="3" id="KW-1185">Reference proteome</keyword>
<dbReference type="Proteomes" id="UP000184520">
    <property type="component" value="Unassembled WGS sequence"/>
</dbReference>
<dbReference type="PROSITE" id="PS51257">
    <property type="entry name" value="PROKAR_LIPOPROTEIN"/>
    <property type="match status" value="1"/>
</dbReference>
<feature type="chain" id="PRO_5011957354" description="Lipoprotein" evidence="1">
    <location>
        <begin position="19"/>
        <end position="128"/>
    </location>
</feature>
<reference evidence="3" key="1">
    <citation type="submission" date="2016-11" db="EMBL/GenBank/DDBJ databases">
        <authorList>
            <person name="Varghese N."/>
            <person name="Submissions S."/>
        </authorList>
    </citation>
    <scope>NUCLEOTIDE SEQUENCE [LARGE SCALE GENOMIC DNA]</scope>
    <source>
        <strain evidence="3">CGMCC 1.8995</strain>
    </source>
</reference>
<gene>
    <name evidence="2" type="ORF">SAMN05216361_3623</name>
</gene>
<feature type="signal peptide" evidence="1">
    <location>
        <begin position="1"/>
        <end position="18"/>
    </location>
</feature>
<accession>A0A1M5PVP1</accession>
<evidence type="ECO:0000313" key="2">
    <source>
        <dbReference type="EMBL" id="SHH05904.1"/>
    </source>
</evidence>
<organism evidence="2 3">
    <name type="scientific">Marisediminitalea aggregata</name>
    <dbReference type="NCBI Taxonomy" id="634436"/>
    <lineage>
        <taxon>Bacteria</taxon>
        <taxon>Pseudomonadati</taxon>
        <taxon>Pseudomonadota</taxon>
        <taxon>Gammaproteobacteria</taxon>
        <taxon>Alteromonadales</taxon>
        <taxon>Alteromonadaceae</taxon>
        <taxon>Marisediminitalea</taxon>
    </lineage>
</organism>
<dbReference type="RefSeq" id="WP_073324586.1">
    <property type="nucleotide sequence ID" value="NZ_FQWD01000006.1"/>
</dbReference>
<evidence type="ECO:0000256" key="1">
    <source>
        <dbReference type="SAM" id="SignalP"/>
    </source>
</evidence>
<proteinExistence type="predicted"/>
<dbReference type="EMBL" id="FQWD01000006">
    <property type="protein sequence ID" value="SHH05904.1"/>
    <property type="molecule type" value="Genomic_DNA"/>
</dbReference>
<protein>
    <recommendedName>
        <fullName evidence="4">Lipoprotein</fullName>
    </recommendedName>
</protein>
<keyword evidence="1" id="KW-0732">Signal</keyword>
<sequence>MNKIYLFLVAIFISGCSASSHILVGETRTPINASQVRVLVNEPAEYELIAIVESSSKFSIAVTEQGKIEAVLEELKIEAAKLGANGLLLDSVNNESVLVPVQNPNGSVSHYSGSNKVIKAKAIYIDSD</sequence>
<evidence type="ECO:0000313" key="3">
    <source>
        <dbReference type="Proteomes" id="UP000184520"/>
    </source>
</evidence>
<dbReference type="AlphaFoldDB" id="A0A1M5PVP1"/>
<dbReference type="OrthoDB" id="6105272at2"/>
<evidence type="ECO:0008006" key="4">
    <source>
        <dbReference type="Google" id="ProtNLM"/>
    </source>
</evidence>